<dbReference type="EMBL" id="GU474849">
    <property type="protein sequence ID" value="ADI16902.1"/>
    <property type="molecule type" value="Genomic_DNA"/>
</dbReference>
<accession>E0XR61</accession>
<protein>
    <submittedName>
        <fullName evidence="2">Uncharacterized protein</fullName>
    </submittedName>
</protein>
<sequence>MSKKRAFTDQATRRKYYGHSFFVLVGYAPFVLTGSAPTPN</sequence>
<organism evidence="2">
    <name type="scientific">uncultured gamma proteobacterium HF0010_16J05</name>
    <dbReference type="NCBI Taxonomy" id="710981"/>
    <lineage>
        <taxon>Bacteria</taxon>
        <taxon>Pseudomonadati</taxon>
        <taxon>Pseudomonadota</taxon>
        <taxon>Gammaproteobacteria</taxon>
        <taxon>environmental samples</taxon>
    </lineage>
</organism>
<keyword evidence="1" id="KW-1133">Transmembrane helix</keyword>
<proteinExistence type="predicted"/>
<feature type="transmembrane region" description="Helical" evidence="1">
    <location>
        <begin position="21"/>
        <end position="38"/>
    </location>
</feature>
<keyword evidence="1" id="KW-0812">Transmembrane</keyword>
<name>E0XR61_9GAMM</name>
<reference evidence="2" key="1">
    <citation type="journal article" date="2011" name="Environ. Microbiol.">
        <title>Time-series analyses of Monterey Bay coastal microbial picoplankton using a 'genome proxy' microarray.</title>
        <authorList>
            <person name="Rich V.I."/>
            <person name="Pham V.D."/>
            <person name="Eppley J."/>
            <person name="Shi Y."/>
            <person name="DeLong E.F."/>
        </authorList>
    </citation>
    <scope>NUCLEOTIDE SEQUENCE</scope>
</reference>
<keyword evidence="1" id="KW-0472">Membrane</keyword>
<evidence type="ECO:0000256" key="1">
    <source>
        <dbReference type="SAM" id="Phobius"/>
    </source>
</evidence>
<dbReference type="AlphaFoldDB" id="E0XR61"/>
<evidence type="ECO:0000313" key="2">
    <source>
        <dbReference type="EMBL" id="ADI16902.1"/>
    </source>
</evidence>